<keyword evidence="2" id="KW-1185">Reference proteome</keyword>
<dbReference type="AlphaFoldDB" id="A0AAV1E1P5"/>
<dbReference type="EMBL" id="OX459124">
    <property type="protein sequence ID" value="CAI9112990.1"/>
    <property type="molecule type" value="Genomic_DNA"/>
</dbReference>
<sequence>MYDRCQQYFISFGNGSFASRHTDSAVLDIEPAPAVAAVQLADAVVEPPVPAVVPDDIAAGDVVPNAANVFPPPAPVGADDNVLPDGFAPGGAPPPLIADPDMDTWAVDFIASQPTLVVKNVDEVARLKMIADMYPGVNLPTFNICHGVLNLRYEEICFALHACGFSKSETLIITPTGSP</sequence>
<organism evidence="1 2">
    <name type="scientific">Oldenlandia corymbosa var. corymbosa</name>
    <dbReference type="NCBI Taxonomy" id="529605"/>
    <lineage>
        <taxon>Eukaryota</taxon>
        <taxon>Viridiplantae</taxon>
        <taxon>Streptophyta</taxon>
        <taxon>Embryophyta</taxon>
        <taxon>Tracheophyta</taxon>
        <taxon>Spermatophyta</taxon>
        <taxon>Magnoliopsida</taxon>
        <taxon>eudicotyledons</taxon>
        <taxon>Gunneridae</taxon>
        <taxon>Pentapetalae</taxon>
        <taxon>asterids</taxon>
        <taxon>lamiids</taxon>
        <taxon>Gentianales</taxon>
        <taxon>Rubiaceae</taxon>
        <taxon>Rubioideae</taxon>
        <taxon>Spermacoceae</taxon>
        <taxon>Hedyotis-Oldenlandia complex</taxon>
        <taxon>Oldenlandia</taxon>
    </lineage>
</organism>
<reference evidence="1" key="1">
    <citation type="submission" date="2023-03" db="EMBL/GenBank/DDBJ databases">
        <authorList>
            <person name="Julca I."/>
        </authorList>
    </citation>
    <scope>NUCLEOTIDE SEQUENCE</scope>
</reference>
<gene>
    <name evidence="1" type="ORF">OLC1_LOCUS20082</name>
</gene>
<name>A0AAV1E1P5_OLDCO</name>
<proteinExistence type="predicted"/>
<evidence type="ECO:0000313" key="1">
    <source>
        <dbReference type="EMBL" id="CAI9112990.1"/>
    </source>
</evidence>
<protein>
    <submittedName>
        <fullName evidence="1">OLC1v1013506C1</fullName>
    </submittedName>
</protein>
<dbReference type="Proteomes" id="UP001161247">
    <property type="component" value="Chromosome 7"/>
</dbReference>
<evidence type="ECO:0000313" key="2">
    <source>
        <dbReference type="Proteomes" id="UP001161247"/>
    </source>
</evidence>
<accession>A0AAV1E1P5</accession>